<feature type="domain" description="PiggyBac transposable element-derived protein" evidence="2">
    <location>
        <begin position="162"/>
        <end position="549"/>
    </location>
</feature>
<keyword evidence="3" id="KW-0032">Aminotransferase</keyword>
<dbReference type="InterPro" id="IPR029526">
    <property type="entry name" value="PGBD"/>
</dbReference>
<comment type="caution">
    <text evidence="3">The sequence shown here is derived from an EMBL/GenBank/DDBJ whole genome shotgun (WGS) entry which is preliminary data.</text>
</comment>
<keyword evidence="3" id="KW-0808">Transferase</keyword>
<evidence type="ECO:0000259" key="2">
    <source>
        <dbReference type="Pfam" id="PF13843"/>
    </source>
</evidence>
<evidence type="ECO:0000313" key="4">
    <source>
        <dbReference type="Proteomes" id="UP000054636"/>
    </source>
</evidence>
<sequence>MGKITVGCRVRGKTKKYQGKVGVVSAVHRVSRQHSYDVTWTNGSQDTVAARAIELERRASSENTLHEPPNLMQDPAYTSFSELLRESNAAIVADFSSSSNSSAAEDTNASSSSDEQEEDDTVIAHGRRWKPCHSVLFDQGSHVQPRPTRFYMGALDGSTIAKYFYLMYPMPTLKSTLACTNANLAMQSHRQIKVGDWFKWIGLRLAMAVEPRSGPLRVYWESECKEGFVGTPANFGQRYGMTRHCFEQVLYCMSFTSDPTAEDPWKPIRPIVDGFNERRKRVVNPGNILCIDECMSAWKGRESKYCHDGLPHKTKIARKPEGKGTEIKSIADGQSGVLLGLELVEGAVRQREKLYAREYGEGTSVVLRLSEHYRGTGRTIVADSAFASVKTLVQLENRLGLFFMGMVKTASVEYPKKHLLEWFNTAPRRGDFKVFSSTTEHGNQMYAICWADRKPMTIISNRGTTLPGSDSVRTRHRLIERNGLVETMRYEKRISRPQMVELFFSDFSTIDIHDHYRQGSLAIEREWITRNWTHRLFSTILGMIVVDAFLAYRYDMSNREQVDGEDCSFQGFVSQLAHQLIFNDYEAVRTTRSGTAEVAECDGEPTHVIKPFIEHPRYASARTQGKRVQRVCGMCSTKSSYYCVNCSQPDSNSFFGICGPRSGRKCFSDHITSTSI</sequence>
<dbReference type="GO" id="GO:0008483">
    <property type="term" value="F:transaminase activity"/>
    <property type="evidence" value="ECO:0007669"/>
    <property type="project" value="UniProtKB-KW"/>
</dbReference>
<dbReference type="PANTHER" id="PTHR46599">
    <property type="entry name" value="PIGGYBAC TRANSPOSABLE ELEMENT-DERIVED PROTEIN 4"/>
    <property type="match status" value="1"/>
</dbReference>
<organism evidence="3 4">
    <name type="scientific">Phytophthora nicotianae</name>
    <name type="common">Potato buckeye rot agent</name>
    <name type="synonym">Phytophthora parasitica</name>
    <dbReference type="NCBI Taxonomy" id="4792"/>
    <lineage>
        <taxon>Eukaryota</taxon>
        <taxon>Sar</taxon>
        <taxon>Stramenopiles</taxon>
        <taxon>Oomycota</taxon>
        <taxon>Peronosporomycetes</taxon>
        <taxon>Peronosporales</taxon>
        <taxon>Peronosporaceae</taxon>
        <taxon>Phytophthora</taxon>
    </lineage>
</organism>
<dbReference type="Pfam" id="PF13843">
    <property type="entry name" value="DDE_Tnp_1_7"/>
    <property type="match status" value="1"/>
</dbReference>
<feature type="compositionally biased region" description="Low complexity" evidence="1">
    <location>
        <begin position="96"/>
        <end position="113"/>
    </location>
</feature>
<accession>A0A0W8BZW3</accession>
<dbReference type="AlphaFoldDB" id="A0A0W8BZW3"/>
<dbReference type="PANTHER" id="PTHR46599:SF3">
    <property type="entry name" value="PIGGYBAC TRANSPOSABLE ELEMENT-DERIVED PROTEIN 4"/>
    <property type="match status" value="1"/>
</dbReference>
<evidence type="ECO:0000256" key="1">
    <source>
        <dbReference type="SAM" id="MobiDB-lite"/>
    </source>
</evidence>
<proteinExistence type="predicted"/>
<feature type="region of interest" description="Disordered" evidence="1">
    <location>
        <begin position="96"/>
        <end position="121"/>
    </location>
</feature>
<evidence type="ECO:0000313" key="3">
    <source>
        <dbReference type="EMBL" id="KUF77379.1"/>
    </source>
</evidence>
<name>A0A0W8BZW3_PHYNI</name>
<protein>
    <submittedName>
        <fullName evidence="3">Bifunctional aspartate aminotransferase</fullName>
    </submittedName>
</protein>
<gene>
    <name evidence="3" type="ORF">AM588_10000033</name>
</gene>
<dbReference type="Proteomes" id="UP000054636">
    <property type="component" value="Unassembled WGS sequence"/>
</dbReference>
<dbReference type="EMBL" id="LNFP01004807">
    <property type="protein sequence ID" value="KUF77379.1"/>
    <property type="molecule type" value="Genomic_DNA"/>
</dbReference>
<reference evidence="3 4" key="1">
    <citation type="submission" date="2015-11" db="EMBL/GenBank/DDBJ databases">
        <title>Genomes and virulence difference between two physiological races of Phytophthora nicotianae.</title>
        <authorList>
            <person name="Liu H."/>
            <person name="Ma X."/>
            <person name="Yu H."/>
            <person name="Fang D."/>
            <person name="Li Y."/>
            <person name="Wang X."/>
            <person name="Wang W."/>
            <person name="Dong Y."/>
            <person name="Xiao B."/>
        </authorList>
    </citation>
    <scope>NUCLEOTIDE SEQUENCE [LARGE SCALE GENOMIC DNA]</scope>
    <source>
        <strain evidence="4">race 1</strain>
    </source>
</reference>